<keyword evidence="2" id="KW-1185">Reference proteome</keyword>
<organism evidence="1 2">
    <name type="scientific">Smallanthus sonchifolius</name>
    <dbReference type="NCBI Taxonomy" id="185202"/>
    <lineage>
        <taxon>Eukaryota</taxon>
        <taxon>Viridiplantae</taxon>
        <taxon>Streptophyta</taxon>
        <taxon>Embryophyta</taxon>
        <taxon>Tracheophyta</taxon>
        <taxon>Spermatophyta</taxon>
        <taxon>Magnoliopsida</taxon>
        <taxon>eudicotyledons</taxon>
        <taxon>Gunneridae</taxon>
        <taxon>Pentapetalae</taxon>
        <taxon>asterids</taxon>
        <taxon>campanulids</taxon>
        <taxon>Asterales</taxon>
        <taxon>Asteraceae</taxon>
        <taxon>Asteroideae</taxon>
        <taxon>Heliantheae alliance</taxon>
        <taxon>Millerieae</taxon>
        <taxon>Smallanthus</taxon>
    </lineage>
</organism>
<reference evidence="1 2" key="2">
    <citation type="journal article" date="2022" name="Mol. Ecol. Resour.">
        <title>The genomes of chicory, endive, great burdock and yacon provide insights into Asteraceae paleo-polyploidization history and plant inulin production.</title>
        <authorList>
            <person name="Fan W."/>
            <person name="Wang S."/>
            <person name="Wang H."/>
            <person name="Wang A."/>
            <person name="Jiang F."/>
            <person name="Liu H."/>
            <person name="Zhao H."/>
            <person name="Xu D."/>
            <person name="Zhang Y."/>
        </authorList>
    </citation>
    <scope>NUCLEOTIDE SEQUENCE [LARGE SCALE GENOMIC DNA]</scope>
    <source>
        <strain evidence="2">cv. Yunnan</strain>
        <tissue evidence="1">Leaves</tissue>
    </source>
</reference>
<proteinExistence type="predicted"/>
<accession>A0ACB9HKC5</accession>
<name>A0ACB9HKC5_9ASTR</name>
<reference evidence="2" key="1">
    <citation type="journal article" date="2022" name="Mol. Ecol. Resour.">
        <title>The genomes of chicory, endive, great burdock and yacon provide insights into Asteraceae palaeo-polyploidization history and plant inulin production.</title>
        <authorList>
            <person name="Fan W."/>
            <person name="Wang S."/>
            <person name="Wang H."/>
            <person name="Wang A."/>
            <person name="Jiang F."/>
            <person name="Liu H."/>
            <person name="Zhao H."/>
            <person name="Xu D."/>
            <person name="Zhang Y."/>
        </authorList>
    </citation>
    <scope>NUCLEOTIDE SEQUENCE [LARGE SCALE GENOMIC DNA]</scope>
    <source>
        <strain evidence="2">cv. Yunnan</strain>
    </source>
</reference>
<protein>
    <submittedName>
        <fullName evidence="1">Uncharacterized protein</fullName>
    </submittedName>
</protein>
<dbReference type="Proteomes" id="UP001056120">
    <property type="component" value="Linkage Group LG12"/>
</dbReference>
<sequence>MEVRKSSMPFFLPSNEKPMILQTISNVELRDGVDYLQKYFPYIKELTCKTYLDEENDFKYLTYLEKLKLIGLPRRMKSTMHDCPKGEPKNHITFPATLKTLTLDLCRLPWSDMSIIQSLPNLEVLKLRRRAFDGNHWNTYEQEFRQLKFLRLEVLYIKLWEVYSTSFPCLKQLEIFSCKDLEEIPLEIGDIPSGVPSIC</sequence>
<evidence type="ECO:0000313" key="1">
    <source>
        <dbReference type="EMBL" id="KAI3795560.1"/>
    </source>
</evidence>
<evidence type="ECO:0000313" key="2">
    <source>
        <dbReference type="Proteomes" id="UP001056120"/>
    </source>
</evidence>
<comment type="caution">
    <text evidence="1">The sequence shown here is derived from an EMBL/GenBank/DDBJ whole genome shotgun (WGS) entry which is preliminary data.</text>
</comment>
<dbReference type="EMBL" id="CM042029">
    <property type="protein sequence ID" value="KAI3795560.1"/>
    <property type="molecule type" value="Genomic_DNA"/>
</dbReference>
<gene>
    <name evidence="1" type="ORF">L1987_38215</name>
</gene>